<dbReference type="InterPro" id="IPR016208">
    <property type="entry name" value="Ald_Oxase/xanthine_DH-like"/>
</dbReference>
<dbReference type="SMART" id="SM01008">
    <property type="entry name" value="Ald_Xan_dh_C"/>
    <property type="match status" value="1"/>
</dbReference>
<gene>
    <name evidence="2" type="ORF">PQQ63_34000</name>
</gene>
<comment type="caution">
    <text evidence="2">The sequence shown here is derived from an EMBL/GenBank/DDBJ whole genome shotgun (WGS) entry which is preliminary data.</text>
</comment>
<dbReference type="InterPro" id="IPR046867">
    <property type="entry name" value="AldOxase/xan_DH_MoCoBD2"/>
</dbReference>
<dbReference type="Pfam" id="PF02738">
    <property type="entry name" value="MoCoBD_1"/>
    <property type="match status" value="1"/>
</dbReference>
<dbReference type="InterPro" id="IPR000674">
    <property type="entry name" value="Ald_Oxase/Xan_DH_a/b"/>
</dbReference>
<feature type="domain" description="Aldehyde oxidase/xanthine dehydrogenase a/b hammerhead" evidence="1">
    <location>
        <begin position="22"/>
        <end position="126"/>
    </location>
</feature>
<dbReference type="InterPro" id="IPR036856">
    <property type="entry name" value="Ald_Oxase/Xan_DH_a/b_sf"/>
</dbReference>
<dbReference type="Gene3D" id="3.90.1170.50">
    <property type="entry name" value="Aldehyde oxidase/xanthine dehydrogenase, a/b hammerhead"/>
    <property type="match status" value="1"/>
</dbReference>
<accession>A0ABW9E448</accession>
<dbReference type="SUPFAM" id="SSF54665">
    <property type="entry name" value="CO dehydrogenase molybdoprotein N-domain-like"/>
    <property type="match status" value="1"/>
</dbReference>
<proteinExistence type="predicted"/>
<dbReference type="Gene3D" id="3.30.365.10">
    <property type="entry name" value="Aldehyde oxidase/xanthine dehydrogenase, molybdopterin binding domain"/>
    <property type="match status" value="4"/>
</dbReference>
<dbReference type="EMBL" id="JAQQCF010000047">
    <property type="protein sequence ID" value="MFM0641704.1"/>
    <property type="molecule type" value="Genomic_DNA"/>
</dbReference>
<dbReference type="Pfam" id="PF20256">
    <property type="entry name" value="MoCoBD_2"/>
    <property type="match status" value="1"/>
</dbReference>
<sequence>MTQTRHVIGKRTQQVDAFDKAVGRAIFAADISFPRMLMATVVRSPLAHAMIRKIDITRAQAVKGVRAIVTGKDVPYLYNIPLRDQPFLAIDRVRYVGEPVVAIAAEDEDAALEAASLVQVDYDPLPAIFDPVEAMRPDATLIHPDYASYKRDASLFSSVPNSNILSHFKLRKGDVEAGFAEADAIFEGTYGSQAFNHGAMEPHACIVQVERSGQVTVWSSQQSPWFTSNDLAVALGLPMHKVRVIAPFIGGGFGAKHGLKVEPAAVALALKTDGRPVKLVVTRKEVLTCVGGVRGAVKVKLRTGVKRDGTITARKAEIIWDTGAYADVGPLLCRNGSYSSTGPYRIANQWVDGYCVYTNKVITSAFRSYGTMEMSFAYECHTDEIARGIGMDPVEFRRLNLVEDGDETSTSEPLKAVGLKKALDACKVAMNWDAPKRPGVGRSIVATAKSSVAPSGSSAFIQMNDDGTLIAMCGTTEMGQGSRTVMAQLAAEAAGARLQDVKVIASDTAFTPPDRSTSSSRSTFNMGNAIVRAGTDVKDQVLVKAAEFLDRPKDSLEARDSAVFLRGETEPLCTFAQVAGVRPGSPHGPIVGRGSFVPFGTTPFNLETGEGRRIVAFWLYTSQGVELEVDTDTGKITIHHIISVSDTGKTLNPVACEGQIEGGVAIACSTALFEEVLLDDKGRVINDSLNDYSMATSCDIPPIQPLMVEVPHPEGPYGAKGIGEGPTTGIAAAIANAVYDAIGVRVTDLPITPEKILRALGKLEGTKIETREGELVREPN</sequence>
<dbReference type="InterPro" id="IPR037165">
    <property type="entry name" value="AldOxase/xan_DH_Mopterin-bd_sf"/>
</dbReference>
<evidence type="ECO:0000313" key="2">
    <source>
        <dbReference type="EMBL" id="MFM0641704.1"/>
    </source>
</evidence>
<protein>
    <submittedName>
        <fullName evidence="2">Molybdopterin-dependent oxidoreductase</fullName>
    </submittedName>
</protein>
<dbReference type="Proteomes" id="UP001629432">
    <property type="component" value="Unassembled WGS sequence"/>
</dbReference>
<dbReference type="PANTHER" id="PTHR11908:SF157">
    <property type="entry name" value="XANTHINE DEHYDROGENASE SUBUNIT D-RELATED"/>
    <property type="match status" value="1"/>
</dbReference>
<dbReference type="InterPro" id="IPR008274">
    <property type="entry name" value="AldOxase/xan_DH_MoCoBD1"/>
</dbReference>
<dbReference type="Pfam" id="PF01315">
    <property type="entry name" value="Ald_Xan_dh_C"/>
    <property type="match status" value="1"/>
</dbReference>
<dbReference type="SUPFAM" id="SSF56003">
    <property type="entry name" value="Molybdenum cofactor-binding domain"/>
    <property type="match status" value="1"/>
</dbReference>
<dbReference type="PANTHER" id="PTHR11908">
    <property type="entry name" value="XANTHINE DEHYDROGENASE"/>
    <property type="match status" value="1"/>
</dbReference>
<evidence type="ECO:0000313" key="3">
    <source>
        <dbReference type="Proteomes" id="UP001629432"/>
    </source>
</evidence>
<dbReference type="RefSeq" id="WP_408242129.1">
    <property type="nucleotide sequence ID" value="NZ_JAQQCF010000047.1"/>
</dbReference>
<name>A0ABW9E448_9BURK</name>
<reference evidence="2 3" key="1">
    <citation type="journal article" date="2024" name="Chem. Sci.">
        <title>Discovery of megapolipeptins by genome mining of a Burkholderiales bacteria collection.</title>
        <authorList>
            <person name="Paulo B.S."/>
            <person name="Recchia M.J.J."/>
            <person name="Lee S."/>
            <person name="Fergusson C.H."/>
            <person name="Romanowski S.B."/>
            <person name="Hernandez A."/>
            <person name="Krull N."/>
            <person name="Liu D.Y."/>
            <person name="Cavanagh H."/>
            <person name="Bos A."/>
            <person name="Gray C.A."/>
            <person name="Murphy B.T."/>
            <person name="Linington R.G."/>
            <person name="Eustaquio A.S."/>
        </authorList>
    </citation>
    <scope>NUCLEOTIDE SEQUENCE [LARGE SCALE GENOMIC DNA]</scope>
    <source>
        <strain evidence="2 3">RL17-338-BIC-A</strain>
    </source>
</reference>
<organism evidence="2 3">
    <name type="scientific">Paraburkholderia metrosideri</name>
    <dbReference type="NCBI Taxonomy" id="580937"/>
    <lineage>
        <taxon>Bacteria</taxon>
        <taxon>Pseudomonadati</taxon>
        <taxon>Pseudomonadota</taxon>
        <taxon>Betaproteobacteria</taxon>
        <taxon>Burkholderiales</taxon>
        <taxon>Burkholderiaceae</taxon>
        <taxon>Paraburkholderia</taxon>
    </lineage>
</organism>
<evidence type="ECO:0000259" key="1">
    <source>
        <dbReference type="SMART" id="SM01008"/>
    </source>
</evidence>
<keyword evidence="3" id="KW-1185">Reference proteome</keyword>